<dbReference type="EMBL" id="AQHW01000017">
    <property type="protein sequence ID" value="KKB53913.1"/>
    <property type="molecule type" value="Genomic_DNA"/>
</dbReference>
<dbReference type="SUPFAM" id="SSF48452">
    <property type="entry name" value="TPR-like"/>
    <property type="match status" value="1"/>
</dbReference>
<dbReference type="InterPro" id="IPR041662">
    <property type="entry name" value="SusD-like_2"/>
</dbReference>
<dbReference type="AlphaFoldDB" id="A0A0F5J842"/>
<dbReference type="PATRIC" id="fig|1203610.3.peg.3560"/>
<comment type="caution">
    <text evidence="1">The sequence shown here is derived from an EMBL/GenBank/DDBJ whole genome shotgun (WGS) entry which is preliminary data.</text>
</comment>
<dbReference type="HOGENOM" id="CLU_025928_1_0_10"/>
<dbReference type="InterPro" id="IPR024302">
    <property type="entry name" value="SusD-like"/>
</dbReference>
<sequence length="633" mass="71153">MNNYHNILMGFGLGVALLCTTGCRDDFADINSSPSQVTKAEPSYLFAKAVMDFDPFDYTFWFYDAPMLTAWSQMAVPTGSFVESTALTTVTGGVNYVNTLKLAHEITYLRSNMSEEESAKHAATATCVDVLTAYLAISSSDINGDIQFTEAGNALHGGTLTPAYDRIADLYDLWLSQLNAAITTFTTATDQIFTSNQDIVYRGDLTKWAKMANSLKLRIAARLIHQDKAKALTIASEVANASCGYIDSLEDAMLFNKSVVNSSSDDYIYHWSNGFMDGRASSQRVVDFMLKNKDPRVRFCYRKNDWNSTIIQEFYNQGKAIPSYIEENVEYTTDASGKKTFVRWKGLGEPWVRYEGLPVEYNAANNSAVYGEWFDYSNRYQITDANGQSAKSYRPYSLYQHMMVIGRYYTFTLPTVPGGPVITRTENRPWYGMYLGGSEVNLYLAEFKLLGANLPGTAEDYFKKGIRLSVQEYDKTAGLNQIPYYGTTYDYDPNEVSIELKDGEIDAMLASPDYNLTGSTSDQLEKVYLQQMIHFIMYPYDQFVTARRSGLPKFNSQLISRENYSAIPVTNFPRRFQTGVPNETSQLYQIQRDAYAAQGYTITGAGDANTSILNTERTWQDQGAPQWGEGPKN</sequence>
<gene>
    <name evidence="1" type="ORF">HMPREF1536_03494</name>
</gene>
<reference evidence="1 2" key="1">
    <citation type="submission" date="2013-04" db="EMBL/GenBank/DDBJ databases">
        <title>The Genome Sequence of Parabacteroides gordonii DSM 23371.</title>
        <authorList>
            <consortium name="The Broad Institute Genomics Platform"/>
            <person name="Earl A."/>
            <person name="Ward D."/>
            <person name="Feldgarden M."/>
            <person name="Gevers D."/>
            <person name="Martens E."/>
            <person name="Sakamoto M."/>
            <person name="Benno Y."/>
            <person name="Suzuki N."/>
            <person name="Matsunaga N."/>
            <person name="Koshihara K."/>
            <person name="Seki M."/>
            <person name="Komiya H."/>
            <person name="Walker B."/>
            <person name="Young S."/>
            <person name="Zeng Q."/>
            <person name="Gargeya S."/>
            <person name="Fitzgerald M."/>
            <person name="Haas B."/>
            <person name="Abouelleil A."/>
            <person name="Allen A.W."/>
            <person name="Alvarado L."/>
            <person name="Arachchi H.M."/>
            <person name="Berlin A.M."/>
            <person name="Chapman S.B."/>
            <person name="Gainer-Dewar J."/>
            <person name="Goldberg J."/>
            <person name="Griggs A."/>
            <person name="Gujja S."/>
            <person name="Hansen M."/>
            <person name="Howarth C."/>
            <person name="Imamovic A."/>
            <person name="Ireland A."/>
            <person name="Larimer J."/>
            <person name="McCowan C."/>
            <person name="Murphy C."/>
            <person name="Pearson M."/>
            <person name="Poon T.W."/>
            <person name="Priest M."/>
            <person name="Roberts A."/>
            <person name="Saif S."/>
            <person name="Shea T."/>
            <person name="Sisk P."/>
            <person name="Sykes S."/>
            <person name="Wortman J."/>
            <person name="Nusbaum C."/>
            <person name="Birren B."/>
        </authorList>
    </citation>
    <scope>NUCLEOTIDE SEQUENCE [LARGE SCALE GENOMIC DNA]</scope>
    <source>
        <strain evidence="1 2">MS-1</strain>
    </source>
</reference>
<dbReference type="STRING" id="1203610.HMPREF1536_03494"/>
<organism evidence="1 2">
    <name type="scientific">Parabacteroides gordonii MS-1 = DSM 23371</name>
    <dbReference type="NCBI Taxonomy" id="1203610"/>
    <lineage>
        <taxon>Bacteria</taxon>
        <taxon>Pseudomonadati</taxon>
        <taxon>Bacteroidota</taxon>
        <taxon>Bacteroidia</taxon>
        <taxon>Bacteroidales</taxon>
        <taxon>Tannerellaceae</taxon>
        <taxon>Parabacteroides</taxon>
    </lineage>
</organism>
<proteinExistence type="predicted"/>
<keyword evidence="2" id="KW-1185">Reference proteome</keyword>
<evidence type="ECO:0000313" key="2">
    <source>
        <dbReference type="Proteomes" id="UP000033035"/>
    </source>
</evidence>
<dbReference type="Pfam" id="PF12771">
    <property type="entry name" value="SusD-like_2"/>
    <property type="match status" value="1"/>
</dbReference>
<dbReference type="Gene3D" id="1.25.40.390">
    <property type="match status" value="2"/>
</dbReference>
<dbReference type="Proteomes" id="UP000033035">
    <property type="component" value="Unassembled WGS sequence"/>
</dbReference>
<protein>
    <recommendedName>
        <fullName evidence="3">SusD/RagB family nutrient-binding outer membrane lipoprotein</fullName>
    </recommendedName>
</protein>
<dbReference type="InterPro" id="IPR011990">
    <property type="entry name" value="TPR-like_helical_dom_sf"/>
</dbReference>
<evidence type="ECO:0000313" key="1">
    <source>
        <dbReference type="EMBL" id="KKB53913.1"/>
    </source>
</evidence>
<evidence type="ECO:0008006" key="3">
    <source>
        <dbReference type="Google" id="ProtNLM"/>
    </source>
</evidence>
<name>A0A0F5J842_9BACT</name>
<dbReference type="RefSeq" id="WP_028726850.1">
    <property type="nucleotide sequence ID" value="NZ_AUAE01000010.1"/>
</dbReference>
<dbReference type="Pfam" id="PF12741">
    <property type="entry name" value="SusD-like"/>
    <property type="match status" value="1"/>
</dbReference>
<accession>A0A0F5J842</accession>